<dbReference type="AlphaFoldDB" id="A0A1I1H624"/>
<evidence type="ECO:0000256" key="3">
    <source>
        <dbReference type="ARBA" id="ARBA00022729"/>
    </source>
</evidence>
<gene>
    <name evidence="5" type="ORF">SAMN04488094_10345</name>
</gene>
<dbReference type="EMBL" id="FOLG01000003">
    <property type="protein sequence ID" value="SFC19639.1"/>
    <property type="molecule type" value="Genomic_DNA"/>
</dbReference>
<comment type="similarity">
    <text evidence="1">Belongs to the bacterial solute-binding protein ModA family.</text>
</comment>
<dbReference type="PIRSF" id="PIRSF004846">
    <property type="entry name" value="ModA"/>
    <property type="match status" value="1"/>
</dbReference>
<protein>
    <submittedName>
        <fullName evidence="5">Molybdate transport system substrate-binding protein</fullName>
    </submittedName>
</protein>
<feature type="binding site" evidence="4">
    <location>
        <position position="193"/>
    </location>
    <ligand>
        <name>molybdate</name>
        <dbReference type="ChEBI" id="CHEBI:36264"/>
    </ligand>
</feature>
<dbReference type="GO" id="GO:0030288">
    <property type="term" value="C:outer membrane-bounded periplasmic space"/>
    <property type="evidence" value="ECO:0007669"/>
    <property type="project" value="TreeGrafter"/>
</dbReference>
<accession>A0A1I1H624</accession>
<evidence type="ECO:0000256" key="4">
    <source>
        <dbReference type="PIRSR" id="PIRSR004846-1"/>
    </source>
</evidence>
<dbReference type="RefSeq" id="WP_093360037.1">
    <property type="nucleotide sequence ID" value="NZ_FOLG01000003.1"/>
</dbReference>
<dbReference type="GO" id="GO:0015689">
    <property type="term" value="P:molybdate ion transport"/>
    <property type="evidence" value="ECO:0007669"/>
    <property type="project" value="InterPro"/>
</dbReference>
<dbReference type="STRING" id="441112.SAMN04488094_10345"/>
<dbReference type="GO" id="GO:0046872">
    <property type="term" value="F:metal ion binding"/>
    <property type="evidence" value="ECO:0007669"/>
    <property type="project" value="UniProtKB-KW"/>
</dbReference>
<evidence type="ECO:0000256" key="2">
    <source>
        <dbReference type="ARBA" id="ARBA00022723"/>
    </source>
</evidence>
<dbReference type="GO" id="GO:0030973">
    <property type="term" value="F:molybdate ion binding"/>
    <property type="evidence" value="ECO:0007669"/>
    <property type="project" value="TreeGrafter"/>
</dbReference>
<evidence type="ECO:0000313" key="5">
    <source>
        <dbReference type="EMBL" id="SFC19639.1"/>
    </source>
</evidence>
<proteinExistence type="inferred from homology"/>
<dbReference type="OrthoDB" id="9785015at2"/>
<reference evidence="5 6" key="1">
    <citation type="submission" date="2016-10" db="EMBL/GenBank/DDBJ databases">
        <authorList>
            <person name="de Groot N.N."/>
        </authorList>
    </citation>
    <scope>NUCLEOTIDE SEQUENCE [LARGE SCALE GENOMIC DNA]</scope>
    <source>
        <strain evidence="5 6">DSM 19548</strain>
    </source>
</reference>
<feature type="binding site" evidence="4">
    <location>
        <position position="42"/>
    </location>
    <ligand>
        <name>molybdate</name>
        <dbReference type="ChEBI" id="CHEBI:36264"/>
    </ligand>
</feature>
<dbReference type="PANTHER" id="PTHR30632">
    <property type="entry name" value="MOLYBDATE-BINDING PERIPLASMIC PROTEIN"/>
    <property type="match status" value="1"/>
</dbReference>
<dbReference type="SUPFAM" id="SSF53850">
    <property type="entry name" value="Periplasmic binding protein-like II"/>
    <property type="match status" value="1"/>
</dbReference>
<dbReference type="Proteomes" id="UP000198728">
    <property type="component" value="Unassembled WGS sequence"/>
</dbReference>
<keyword evidence="3" id="KW-0732">Signal</keyword>
<evidence type="ECO:0000313" key="6">
    <source>
        <dbReference type="Proteomes" id="UP000198728"/>
    </source>
</evidence>
<dbReference type="InterPro" id="IPR050682">
    <property type="entry name" value="ModA/WtpA"/>
</dbReference>
<dbReference type="PANTHER" id="PTHR30632:SF17">
    <property type="entry name" value="MOLYBDATE-BINDING PROTEIN MODA"/>
    <property type="match status" value="1"/>
</dbReference>
<keyword evidence="4" id="KW-0500">Molybdenum</keyword>
<dbReference type="InterPro" id="IPR005950">
    <property type="entry name" value="ModA"/>
</dbReference>
<keyword evidence="6" id="KW-1185">Reference proteome</keyword>
<name>A0A1I1H624_9RHOB</name>
<dbReference type="Pfam" id="PF13531">
    <property type="entry name" value="SBP_bac_11"/>
    <property type="match status" value="1"/>
</dbReference>
<dbReference type="Gene3D" id="3.40.190.10">
    <property type="entry name" value="Periplasmic binding protein-like II"/>
    <property type="match status" value="2"/>
</dbReference>
<sequence length="262" mass="26564">MTPPPVFPRRMRFAQLGATLSMLGLLGVGSAVAEPVVFAAASTRAALEAALDAGGQVAVVSYGASGTIARQIAQGAPADVFVSANPKWMQYLVEEGLVQAEAVQVLISNRLALIAPSGTPSVELSPDALADRLSGEFFAVADPDVAPVGQYGREALVTLDLWPSVAPSLLPTRNTIATVAAVASGEAALGLVYRSDATGVDGISVAAEIPAESHPPIHYLIAPLSQGDDPQGAAALIGYLTGPEGEAGFESFGFEAIGEGGS</sequence>
<organism evidence="5 6">
    <name type="scientific">Tropicimonas isoalkanivorans</name>
    <dbReference type="NCBI Taxonomy" id="441112"/>
    <lineage>
        <taxon>Bacteria</taxon>
        <taxon>Pseudomonadati</taxon>
        <taxon>Pseudomonadota</taxon>
        <taxon>Alphaproteobacteria</taxon>
        <taxon>Rhodobacterales</taxon>
        <taxon>Roseobacteraceae</taxon>
        <taxon>Tropicimonas</taxon>
    </lineage>
</organism>
<dbReference type="NCBIfam" id="TIGR01256">
    <property type="entry name" value="modA"/>
    <property type="match status" value="1"/>
</dbReference>
<evidence type="ECO:0000256" key="1">
    <source>
        <dbReference type="ARBA" id="ARBA00009175"/>
    </source>
</evidence>
<feature type="binding site" evidence="4">
    <location>
        <position position="65"/>
    </location>
    <ligand>
        <name>molybdate</name>
        <dbReference type="ChEBI" id="CHEBI:36264"/>
    </ligand>
</feature>
<keyword evidence="2 4" id="KW-0479">Metal-binding</keyword>